<protein>
    <submittedName>
        <fullName evidence="2">Uncharacterized protein</fullName>
    </submittedName>
</protein>
<gene>
    <name evidence="2" type="ORF">RMS29_25895</name>
</gene>
<feature type="region of interest" description="Disordered" evidence="1">
    <location>
        <begin position="131"/>
        <end position="152"/>
    </location>
</feature>
<accession>A0ABU4W7N8</accession>
<proteinExistence type="predicted"/>
<name>A0ABU4W7N8_9HYPH</name>
<evidence type="ECO:0000256" key="1">
    <source>
        <dbReference type="SAM" id="MobiDB-lite"/>
    </source>
</evidence>
<evidence type="ECO:0000313" key="3">
    <source>
        <dbReference type="Proteomes" id="UP001277561"/>
    </source>
</evidence>
<reference evidence="2" key="1">
    <citation type="journal article" date="2023" name="Phytobiomes J">
        <title>Deciphering the key players within the bacterial microbiota associated with aerial crown gall tumors on rhododendron: Insights into the gallobiome.</title>
        <authorList>
            <person name="Kuzmanovic N."/>
            <person name="Nesme J."/>
            <person name="Wolf J."/>
            <person name="Neumann-Schaal M."/>
            <person name="Petersen J."/>
            <person name="Fernandez-Gnecco G."/>
            <person name="Sproeer C."/>
            <person name="Bunk B."/>
            <person name="Overmann J."/>
            <person name="Sorensen S.J."/>
            <person name="Idczak E."/>
            <person name="Smalla K."/>
        </authorList>
    </citation>
    <scope>NUCLEOTIDE SEQUENCE [LARGE SCALE GENOMIC DNA]</scope>
    <source>
        <strain evidence="2">Rho-14.1</strain>
    </source>
</reference>
<dbReference type="Proteomes" id="UP001277561">
    <property type="component" value="Unassembled WGS sequence"/>
</dbReference>
<sequence length="152" mass="17082">MAVEFEDLPYSRLEEHAYFLKMLGVGDRLIKDVAHILEELGKDHRYPVPPHLLVLLPADLIPRRVSKLNEIKVADFYHLTHTLLQIRAAHGDSAAKVAGFAVAGNLRGRGSRTKRRRLAARSTMTDRELKKLVRSLDPVARSSNQSPDDEAP</sequence>
<comment type="caution">
    <text evidence="2">The sequence shown here is derived from an EMBL/GenBank/DDBJ whole genome shotgun (WGS) entry which is preliminary data.</text>
</comment>
<organism evidence="2 3">
    <name type="scientific">Agrobacterium rosae</name>
    <dbReference type="NCBI Taxonomy" id="1972867"/>
    <lineage>
        <taxon>Bacteria</taxon>
        <taxon>Pseudomonadati</taxon>
        <taxon>Pseudomonadota</taxon>
        <taxon>Alphaproteobacteria</taxon>
        <taxon>Hyphomicrobiales</taxon>
        <taxon>Rhizobiaceae</taxon>
        <taxon>Rhizobium/Agrobacterium group</taxon>
        <taxon>Agrobacterium</taxon>
    </lineage>
</organism>
<evidence type="ECO:0000313" key="2">
    <source>
        <dbReference type="EMBL" id="MDX8332642.1"/>
    </source>
</evidence>
<dbReference type="EMBL" id="JAVRAD010000021">
    <property type="protein sequence ID" value="MDX8332642.1"/>
    <property type="molecule type" value="Genomic_DNA"/>
</dbReference>
<dbReference type="RefSeq" id="WP_320188755.1">
    <property type="nucleotide sequence ID" value="NZ_CP192771.1"/>
</dbReference>
<keyword evidence="3" id="KW-1185">Reference proteome</keyword>